<dbReference type="CDD" id="cd14948">
    <property type="entry name" value="BACON"/>
    <property type="match status" value="2"/>
</dbReference>
<dbReference type="EMBL" id="CP050831">
    <property type="protein sequence ID" value="QIU93189.1"/>
    <property type="molecule type" value="Genomic_DNA"/>
</dbReference>
<dbReference type="Gene3D" id="2.60.40.10">
    <property type="entry name" value="Immunoglobulins"/>
    <property type="match status" value="2"/>
</dbReference>
<feature type="domain" description="BACON" evidence="2">
    <location>
        <begin position="65"/>
        <end position="127"/>
    </location>
</feature>
<dbReference type="KEGG" id="bfc:BacF7301_03085"/>
<keyword evidence="4" id="KW-1185">Reference proteome</keyword>
<feature type="domain" description="BACON" evidence="2">
    <location>
        <begin position="170"/>
        <end position="218"/>
    </location>
</feature>
<dbReference type="InterPro" id="IPR024361">
    <property type="entry name" value="BACON"/>
</dbReference>
<dbReference type="RefSeq" id="WP_167960092.1">
    <property type="nucleotide sequence ID" value="NZ_CP050831.1"/>
</dbReference>
<dbReference type="PROSITE" id="PS51257">
    <property type="entry name" value="PROKAR_LIPOPROTEIN"/>
    <property type="match status" value="1"/>
</dbReference>
<sequence>MKKLYNNTLLQLIFALCTFSLVACQEFDIDSQPEGPLNIQIDALESYTALATSPSNIVFNISSNTPWTIESDQQWCKPTPSMSAASSLVSEIVVTLENNIGKQKRTARLTIKAEGIEGTKVVNIEQASKEDLVVIRPTDIVPTEGGMISFNIISNKPWEIITTTQFLENIDKMSGTGNENGEKETITIIVPQNTGAIRSAEMTVKTAFQEETFTITQDGIVIETKNEEDAVNTMSGEGEEKTIEINSSVEWKIEIPAEYKEWLSAEADGNQLKLSTTFNNLFVPRTGHILLYPKMNVPGFEGVPIEVTQPRNMSLNRGEETVDPVTGYATIQSTGSSRYVNNFGLRKGKITWEFDKIDMPDSNSAFDMNGDTWSFGDGTSYIHAWLRPESANQASELWAQWDWTDSAFRLENFGLSMSDVKSVAIEAKDDPENEGKICIVMYVNGKEVTRHRGKPDYYSENPSFGGHQFYFGFEMEADQVCTMTFKSINFESYE</sequence>
<feature type="chain" id="PRO_5026339691" evidence="1">
    <location>
        <begin position="24"/>
        <end position="494"/>
    </location>
</feature>
<evidence type="ECO:0000256" key="1">
    <source>
        <dbReference type="SAM" id="SignalP"/>
    </source>
</evidence>
<dbReference type="InterPro" id="IPR013783">
    <property type="entry name" value="Ig-like_fold"/>
</dbReference>
<evidence type="ECO:0000313" key="4">
    <source>
        <dbReference type="Proteomes" id="UP000501780"/>
    </source>
</evidence>
<protein>
    <submittedName>
        <fullName evidence="3">BACON domain-containing protein</fullName>
    </submittedName>
</protein>
<evidence type="ECO:0000313" key="3">
    <source>
        <dbReference type="EMBL" id="QIU93189.1"/>
    </source>
</evidence>
<organism evidence="3 4">
    <name type="scientific">Bacteroides faecium</name>
    <dbReference type="NCBI Taxonomy" id="2715212"/>
    <lineage>
        <taxon>Bacteria</taxon>
        <taxon>Pseudomonadati</taxon>
        <taxon>Bacteroidota</taxon>
        <taxon>Bacteroidia</taxon>
        <taxon>Bacteroidales</taxon>
        <taxon>Bacteroidaceae</taxon>
        <taxon>Bacteroides</taxon>
    </lineage>
</organism>
<gene>
    <name evidence="3" type="ORF">BacF7301_03085</name>
</gene>
<dbReference type="Pfam" id="PF13004">
    <property type="entry name" value="BACON"/>
    <property type="match status" value="2"/>
</dbReference>
<evidence type="ECO:0000259" key="2">
    <source>
        <dbReference type="Pfam" id="PF13004"/>
    </source>
</evidence>
<dbReference type="AlphaFoldDB" id="A0A6H0KIW8"/>
<reference evidence="3 4" key="1">
    <citation type="submission" date="2020-03" db="EMBL/GenBank/DDBJ databases">
        <title>Genomic analysis of Bacteroides faecium CBA7301.</title>
        <authorList>
            <person name="Kim J."/>
            <person name="Roh S.W."/>
        </authorList>
    </citation>
    <scope>NUCLEOTIDE SEQUENCE [LARGE SCALE GENOMIC DNA]</scope>
    <source>
        <strain evidence="3 4">CBA7301</strain>
    </source>
</reference>
<accession>A0A6H0KIW8</accession>
<name>A0A6H0KIW8_9BACE</name>
<dbReference type="Proteomes" id="UP000501780">
    <property type="component" value="Chromosome"/>
</dbReference>
<proteinExistence type="predicted"/>
<feature type="signal peptide" evidence="1">
    <location>
        <begin position="1"/>
        <end position="23"/>
    </location>
</feature>
<keyword evidence="1" id="KW-0732">Signal</keyword>